<keyword evidence="6" id="KW-0808">Transferase</keyword>
<dbReference type="InterPro" id="IPR018365">
    <property type="entry name" value="Cell_cycle_FtsW-rel_CS"/>
</dbReference>
<dbReference type="EC" id="2.4.99.28" evidence="19"/>
<evidence type="ECO:0000256" key="8">
    <source>
        <dbReference type="ARBA" id="ARBA00022960"/>
    </source>
</evidence>
<reference evidence="23 24" key="2">
    <citation type="journal article" date="2015" name="Stand. Genomic Sci.">
        <title>Draft genome sequence of Cellulomonas carbonis T26(T) and comparative analysis of six Cellulomonas genomes.</title>
        <authorList>
            <person name="Zhuang W."/>
            <person name="Zhang S."/>
            <person name="Xia X."/>
            <person name="Wang G."/>
        </authorList>
    </citation>
    <scope>NUCLEOTIDE SEQUENCE [LARGE SCALE GENOMIC DNA]</scope>
    <source>
        <strain evidence="23 24">T26</strain>
    </source>
</reference>
<dbReference type="GO" id="GO:0008955">
    <property type="term" value="F:peptidoglycan glycosyltransferase activity"/>
    <property type="evidence" value="ECO:0007669"/>
    <property type="project" value="UniProtKB-EC"/>
</dbReference>
<keyword evidence="8" id="KW-0133">Cell shape</keyword>
<dbReference type="GO" id="GO:0071555">
    <property type="term" value="P:cell wall organization"/>
    <property type="evidence" value="ECO:0007669"/>
    <property type="project" value="UniProtKB-KW"/>
</dbReference>
<evidence type="ECO:0000256" key="12">
    <source>
        <dbReference type="ARBA" id="ARBA00023306"/>
    </source>
</evidence>
<keyword evidence="13" id="KW-0961">Cell wall biogenesis/degradation</keyword>
<evidence type="ECO:0000256" key="20">
    <source>
        <dbReference type="ARBA" id="ARBA00049902"/>
    </source>
</evidence>
<feature type="transmembrane region" description="Helical" evidence="22">
    <location>
        <begin position="214"/>
        <end position="233"/>
    </location>
</feature>
<dbReference type="GO" id="GO:0051301">
    <property type="term" value="P:cell division"/>
    <property type="evidence" value="ECO:0007669"/>
    <property type="project" value="UniProtKB-KW"/>
</dbReference>
<evidence type="ECO:0000256" key="19">
    <source>
        <dbReference type="ARBA" id="ARBA00044770"/>
    </source>
</evidence>
<keyword evidence="24" id="KW-1185">Reference proteome</keyword>
<feature type="transmembrane region" description="Helical" evidence="22">
    <location>
        <begin position="334"/>
        <end position="359"/>
    </location>
</feature>
<keyword evidence="12" id="KW-0131">Cell cycle</keyword>
<comment type="subcellular location">
    <subcellularLocation>
        <location evidence="1">Cell membrane</location>
        <topology evidence="1">Multi-pass membrane protein</topology>
    </subcellularLocation>
</comment>
<keyword evidence="3" id="KW-1003">Cell membrane</keyword>
<dbReference type="PROSITE" id="PS00428">
    <property type="entry name" value="FTSW_RODA_SPOVE"/>
    <property type="match status" value="1"/>
</dbReference>
<evidence type="ECO:0000256" key="15">
    <source>
        <dbReference type="ARBA" id="ARBA00033270"/>
    </source>
</evidence>
<comment type="pathway">
    <text evidence="2">Cell wall biogenesis; peptidoglycan biosynthesis.</text>
</comment>
<dbReference type="GO" id="GO:0005886">
    <property type="term" value="C:plasma membrane"/>
    <property type="evidence" value="ECO:0007669"/>
    <property type="project" value="UniProtKB-SubCell"/>
</dbReference>
<evidence type="ECO:0000256" key="14">
    <source>
        <dbReference type="ARBA" id="ARBA00032370"/>
    </source>
</evidence>
<keyword evidence="4 23" id="KW-0132">Cell division</keyword>
<dbReference type="NCBIfam" id="TIGR02614">
    <property type="entry name" value="ftsW"/>
    <property type="match status" value="1"/>
</dbReference>
<dbReference type="InterPro" id="IPR001182">
    <property type="entry name" value="FtsW/RodA"/>
</dbReference>
<evidence type="ECO:0000256" key="18">
    <source>
        <dbReference type="ARBA" id="ARBA00041418"/>
    </source>
</evidence>
<sequence length="419" mass="43452">MAEATVTVGTRVGELDAAPRRGAALGAWDSAVTSYYLIAGAMTLLVTIGLVMVLSSSTVYSLSATDGASAYSVFLKQAQYAVLGVPIAWVASRLPVRLYKRAAWPAFLALLGVQALVPFIGKEVNGNRNWIVVGGQSFQPSELLKLALALWLAAVLARKRHLLERWQHVVVPGVVGAVAAVGFVLLGHDLGTALIIMVLVAGAFFVGGIPLRWFAVAGAAGVAGAIALAAGSANRVGRITAFFSPDCDKAGACYQTYRGMLALGSGGLTGVGLGESREKWSYLPEAHNDFIFAVLGEELGLLGTLLVVGLFGVLAVAITRVVRRHTDPFVQVATAAIGAWVLGQAVINIAVVIGLLPVVGVPLPLVSAGGTALVTTMLALGVVMSFARQEPGAAEALSARPTVVRRSLAVLGRTRSRRG</sequence>
<comment type="similarity">
    <text evidence="16">Belongs to the SEDS family. FtsW subfamily.</text>
</comment>
<gene>
    <name evidence="23" type="ORF">N868_06795</name>
</gene>
<keyword evidence="11 22" id="KW-0472">Membrane</keyword>
<evidence type="ECO:0000256" key="17">
    <source>
        <dbReference type="ARBA" id="ARBA00041185"/>
    </source>
</evidence>
<keyword evidence="5" id="KW-0328">Glycosyltransferase</keyword>
<feature type="transmembrane region" description="Helical" evidence="22">
    <location>
        <begin position="169"/>
        <end position="186"/>
    </location>
</feature>
<evidence type="ECO:0000256" key="13">
    <source>
        <dbReference type="ARBA" id="ARBA00023316"/>
    </source>
</evidence>
<dbReference type="GO" id="GO:0032153">
    <property type="term" value="C:cell division site"/>
    <property type="evidence" value="ECO:0007669"/>
    <property type="project" value="TreeGrafter"/>
</dbReference>
<evidence type="ECO:0000256" key="16">
    <source>
        <dbReference type="ARBA" id="ARBA00038053"/>
    </source>
</evidence>
<feature type="transmembrane region" description="Helical" evidence="22">
    <location>
        <begin position="365"/>
        <end position="387"/>
    </location>
</feature>
<protein>
    <recommendedName>
        <fullName evidence="17">Probable peptidoglycan glycosyltransferase FtsW</fullName>
        <ecNumber evidence="19">2.4.99.28</ecNumber>
    </recommendedName>
    <alternativeName>
        <fullName evidence="18">Cell division protein FtsW</fullName>
    </alternativeName>
    <alternativeName>
        <fullName evidence="15">Cell wall polymerase</fullName>
    </alternativeName>
    <alternativeName>
        <fullName evidence="14">Peptidoglycan polymerase</fullName>
    </alternativeName>
</protein>
<proteinExistence type="inferred from homology"/>
<evidence type="ECO:0000256" key="2">
    <source>
        <dbReference type="ARBA" id="ARBA00004752"/>
    </source>
</evidence>
<evidence type="ECO:0000256" key="21">
    <source>
        <dbReference type="ARBA" id="ARBA00049966"/>
    </source>
</evidence>
<evidence type="ECO:0000256" key="3">
    <source>
        <dbReference type="ARBA" id="ARBA00022475"/>
    </source>
</evidence>
<accession>A0A0A0BNS5</accession>
<dbReference type="Pfam" id="PF01098">
    <property type="entry name" value="FTSW_RODA_SPOVE"/>
    <property type="match status" value="1"/>
</dbReference>
<dbReference type="Proteomes" id="UP000029839">
    <property type="component" value="Unassembled WGS sequence"/>
</dbReference>
<evidence type="ECO:0000256" key="10">
    <source>
        <dbReference type="ARBA" id="ARBA00022989"/>
    </source>
</evidence>
<dbReference type="GO" id="GO:0008360">
    <property type="term" value="P:regulation of cell shape"/>
    <property type="evidence" value="ECO:0007669"/>
    <property type="project" value="UniProtKB-KW"/>
</dbReference>
<evidence type="ECO:0000256" key="4">
    <source>
        <dbReference type="ARBA" id="ARBA00022618"/>
    </source>
</evidence>
<evidence type="ECO:0000256" key="6">
    <source>
        <dbReference type="ARBA" id="ARBA00022679"/>
    </source>
</evidence>
<feature type="transmembrane region" description="Helical" evidence="22">
    <location>
        <begin position="192"/>
        <end position="209"/>
    </location>
</feature>
<dbReference type="AlphaFoldDB" id="A0A0A0BNS5"/>
<dbReference type="PANTHER" id="PTHR30474">
    <property type="entry name" value="CELL CYCLE PROTEIN"/>
    <property type="match status" value="1"/>
</dbReference>
<name>A0A0A0BNS5_9CELL</name>
<feature type="transmembrane region" description="Helical" evidence="22">
    <location>
        <begin position="35"/>
        <end position="54"/>
    </location>
</feature>
<evidence type="ECO:0000256" key="11">
    <source>
        <dbReference type="ARBA" id="ARBA00023136"/>
    </source>
</evidence>
<evidence type="ECO:0000313" key="23">
    <source>
        <dbReference type="EMBL" id="KGM08709.1"/>
    </source>
</evidence>
<evidence type="ECO:0000256" key="1">
    <source>
        <dbReference type="ARBA" id="ARBA00004651"/>
    </source>
</evidence>
<keyword evidence="9" id="KW-0573">Peptidoglycan synthesis</keyword>
<evidence type="ECO:0000313" key="24">
    <source>
        <dbReference type="Proteomes" id="UP000029839"/>
    </source>
</evidence>
<organism evidence="23 24">
    <name type="scientific">Cellulomonas carbonis T26</name>
    <dbReference type="NCBI Taxonomy" id="947969"/>
    <lineage>
        <taxon>Bacteria</taxon>
        <taxon>Bacillati</taxon>
        <taxon>Actinomycetota</taxon>
        <taxon>Actinomycetes</taxon>
        <taxon>Micrococcales</taxon>
        <taxon>Cellulomonadaceae</taxon>
        <taxon>Cellulomonas</taxon>
    </lineage>
</organism>
<dbReference type="GO" id="GO:0015648">
    <property type="term" value="F:lipid-linked peptidoglycan transporter activity"/>
    <property type="evidence" value="ECO:0007669"/>
    <property type="project" value="TreeGrafter"/>
</dbReference>
<feature type="transmembrane region" description="Helical" evidence="22">
    <location>
        <begin position="102"/>
        <end position="121"/>
    </location>
</feature>
<evidence type="ECO:0000256" key="9">
    <source>
        <dbReference type="ARBA" id="ARBA00022984"/>
    </source>
</evidence>
<dbReference type="EMBL" id="AXCY01000168">
    <property type="protein sequence ID" value="KGM08709.1"/>
    <property type="molecule type" value="Genomic_DNA"/>
</dbReference>
<dbReference type="PANTHER" id="PTHR30474:SF2">
    <property type="entry name" value="PEPTIDOGLYCAN GLYCOSYLTRANSFERASE FTSW-RELATED"/>
    <property type="match status" value="1"/>
</dbReference>
<evidence type="ECO:0000256" key="7">
    <source>
        <dbReference type="ARBA" id="ARBA00022692"/>
    </source>
</evidence>
<reference evidence="23 24" key="1">
    <citation type="submission" date="2013-08" db="EMBL/GenBank/DDBJ databases">
        <title>Genome sequencing of Cellulomonas carbonis T26.</title>
        <authorList>
            <person name="Chen F."/>
            <person name="Li Y."/>
            <person name="Wang G."/>
        </authorList>
    </citation>
    <scope>NUCLEOTIDE SEQUENCE [LARGE SCALE GENOMIC DNA]</scope>
    <source>
        <strain evidence="23 24">T26</strain>
    </source>
</reference>
<comment type="caution">
    <text evidence="23">The sequence shown here is derived from an EMBL/GenBank/DDBJ whole genome shotgun (WGS) entry which is preliminary data.</text>
</comment>
<keyword evidence="7 22" id="KW-0812">Transmembrane</keyword>
<comment type="function">
    <text evidence="21">Peptidoglycan polymerase that is essential for cell division.</text>
</comment>
<dbReference type="RefSeq" id="WP_229734452.1">
    <property type="nucleotide sequence ID" value="NZ_AXCY01000168.1"/>
</dbReference>
<evidence type="ECO:0000256" key="5">
    <source>
        <dbReference type="ARBA" id="ARBA00022676"/>
    </source>
</evidence>
<keyword evidence="10 22" id="KW-1133">Transmembrane helix</keyword>
<comment type="catalytic activity">
    <reaction evidence="20">
        <text>[GlcNAc-(1-&gt;4)-Mur2Ac(oyl-L-Ala-gamma-D-Glu-L-Lys-D-Ala-D-Ala)](n)-di-trans,octa-cis-undecaprenyl diphosphate + beta-D-GlcNAc-(1-&gt;4)-Mur2Ac(oyl-L-Ala-gamma-D-Glu-L-Lys-D-Ala-D-Ala)-di-trans,octa-cis-undecaprenyl diphosphate = [GlcNAc-(1-&gt;4)-Mur2Ac(oyl-L-Ala-gamma-D-Glu-L-Lys-D-Ala-D-Ala)](n+1)-di-trans,octa-cis-undecaprenyl diphosphate + di-trans,octa-cis-undecaprenyl diphosphate + H(+)</text>
        <dbReference type="Rhea" id="RHEA:23708"/>
        <dbReference type="Rhea" id="RHEA-COMP:9602"/>
        <dbReference type="Rhea" id="RHEA-COMP:9603"/>
        <dbReference type="ChEBI" id="CHEBI:15378"/>
        <dbReference type="ChEBI" id="CHEBI:58405"/>
        <dbReference type="ChEBI" id="CHEBI:60033"/>
        <dbReference type="ChEBI" id="CHEBI:78435"/>
        <dbReference type="EC" id="2.4.99.28"/>
    </reaction>
</comment>
<dbReference type="InterPro" id="IPR013437">
    <property type="entry name" value="FtsW"/>
</dbReference>
<feature type="transmembrane region" description="Helical" evidence="22">
    <location>
        <begin position="299"/>
        <end position="322"/>
    </location>
</feature>
<dbReference type="GO" id="GO:0009252">
    <property type="term" value="P:peptidoglycan biosynthetic process"/>
    <property type="evidence" value="ECO:0007669"/>
    <property type="project" value="UniProtKB-KW"/>
</dbReference>
<evidence type="ECO:0000256" key="22">
    <source>
        <dbReference type="SAM" id="Phobius"/>
    </source>
</evidence>